<dbReference type="GO" id="GO:0005525">
    <property type="term" value="F:GTP binding"/>
    <property type="evidence" value="ECO:0007669"/>
    <property type="project" value="UniProtKB-KW"/>
</dbReference>
<comment type="caution">
    <text evidence="7">The sequence shown here is derived from an EMBL/GenBank/DDBJ whole genome shotgun (WGS) entry which is preliminary data.</text>
</comment>
<dbReference type="GO" id="GO:0005200">
    <property type="term" value="F:structural constituent of cytoskeleton"/>
    <property type="evidence" value="ECO:0007669"/>
    <property type="project" value="InterPro"/>
</dbReference>
<comment type="similarity">
    <text evidence="2">Belongs to the tubulin family.</text>
</comment>
<dbReference type="PANTHER" id="PTHR36527:SF8">
    <property type="entry name" value="TUBULIN BETA-4B CHAIN"/>
    <property type="match status" value="1"/>
</dbReference>
<dbReference type="InterPro" id="IPR037103">
    <property type="entry name" value="Tubulin/FtsZ-like_C"/>
</dbReference>
<feature type="region of interest" description="Disordered" evidence="6">
    <location>
        <begin position="58"/>
        <end position="90"/>
    </location>
</feature>
<dbReference type="EMBL" id="SGJD01000576">
    <property type="protein sequence ID" value="KAB0404538.1"/>
    <property type="molecule type" value="Genomic_DNA"/>
</dbReference>
<dbReference type="GO" id="GO:0007017">
    <property type="term" value="P:microtubule-based process"/>
    <property type="evidence" value="ECO:0007669"/>
    <property type="project" value="InterPro"/>
</dbReference>
<accession>A0A6A1Q8Y4</accession>
<evidence type="ECO:0000313" key="7">
    <source>
        <dbReference type="EMBL" id="KAB0404538.1"/>
    </source>
</evidence>
<dbReference type="InterPro" id="IPR002453">
    <property type="entry name" value="Beta_tubulin"/>
</dbReference>
<dbReference type="GO" id="GO:0003924">
    <property type="term" value="F:GTPase activity"/>
    <property type="evidence" value="ECO:0007669"/>
    <property type="project" value="InterPro"/>
</dbReference>
<gene>
    <name evidence="7" type="ORF">E2I00_000149</name>
</gene>
<dbReference type="InterPro" id="IPR008280">
    <property type="entry name" value="Tub_FtsZ_C"/>
</dbReference>
<comment type="cofactor">
    <cofactor evidence="1">
        <name>Mg(2+)</name>
        <dbReference type="ChEBI" id="CHEBI:18420"/>
    </cofactor>
</comment>
<evidence type="ECO:0000256" key="3">
    <source>
        <dbReference type="ARBA" id="ARBA00022701"/>
    </source>
</evidence>
<evidence type="ECO:0000313" key="8">
    <source>
        <dbReference type="Proteomes" id="UP000437017"/>
    </source>
</evidence>
<dbReference type="PANTHER" id="PTHR36527">
    <property type="entry name" value="OS01G0282866 PROTEIN"/>
    <property type="match status" value="1"/>
</dbReference>
<evidence type="ECO:0000256" key="2">
    <source>
        <dbReference type="ARBA" id="ARBA00009636"/>
    </source>
</evidence>
<evidence type="ECO:0000256" key="5">
    <source>
        <dbReference type="ARBA" id="ARBA00023134"/>
    </source>
</evidence>
<organism evidence="7 8">
    <name type="scientific">Balaenoptera physalus</name>
    <name type="common">Fin whale</name>
    <name type="synonym">Balaena physalus</name>
    <dbReference type="NCBI Taxonomy" id="9770"/>
    <lineage>
        <taxon>Eukaryota</taxon>
        <taxon>Metazoa</taxon>
        <taxon>Chordata</taxon>
        <taxon>Craniata</taxon>
        <taxon>Vertebrata</taxon>
        <taxon>Euteleostomi</taxon>
        <taxon>Mammalia</taxon>
        <taxon>Eutheria</taxon>
        <taxon>Laurasiatheria</taxon>
        <taxon>Artiodactyla</taxon>
        <taxon>Whippomorpha</taxon>
        <taxon>Cetacea</taxon>
        <taxon>Mysticeti</taxon>
        <taxon>Balaenopteridae</taxon>
        <taxon>Balaenoptera</taxon>
    </lineage>
</organism>
<dbReference type="OrthoDB" id="6073114at2759"/>
<evidence type="ECO:0000256" key="4">
    <source>
        <dbReference type="ARBA" id="ARBA00022741"/>
    </source>
</evidence>
<keyword evidence="3" id="KW-0493">Microtubule</keyword>
<dbReference type="PRINTS" id="PR01163">
    <property type="entry name" value="BETATUBULIN"/>
</dbReference>
<sequence>MSMKEVDEQKLNVQNKSSSHFLESIPSNFKMAVCNIPLCGLKIVVTFISKSTAYRSCSSSPECSSLPCSAGTPSSTVHRRVQGRDGVHGG</sequence>
<keyword evidence="8" id="KW-1185">Reference proteome</keyword>
<dbReference type="AlphaFoldDB" id="A0A6A1Q8Y4"/>
<feature type="compositionally biased region" description="Low complexity" evidence="6">
    <location>
        <begin position="58"/>
        <end position="69"/>
    </location>
</feature>
<keyword evidence="5" id="KW-0342">GTP-binding</keyword>
<dbReference type="SUPFAM" id="SSF55307">
    <property type="entry name" value="Tubulin C-terminal domain-like"/>
    <property type="match status" value="1"/>
</dbReference>
<protein>
    <submittedName>
        <fullName evidence="7">Uncharacterized protein</fullName>
    </submittedName>
</protein>
<evidence type="ECO:0000256" key="6">
    <source>
        <dbReference type="SAM" id="MobiDB-lite"/>
    </source>
</evidence>
<evidence type="ECO:0000256" key="1">
    <source>
        <dbReference type="ARBA" id="ARBA00001946"/>
    </source>
</evidence>
<dbReference type="GO" id="GO:0005874">
    <property type="term" value="C:microtubule"/>
    <property type="evidence" value="ECO:0007669"/>
    <property type="project" value="UniProtKB-KW"/>
</dbReference>
<reference evidence="7 8" key="1">
    <citation type="journal article" date="2019" name="PLoS ONE">
        <title>Genomic analyses reveal an absence of contemporary introgressive admixture between fin whales and blue whales, despite known hybrids.</title>
        <authorList>
            <person name="Westbury M.V."/>
            <person name="Petersen B."/>
            <person name="Lorenzen E.D."/>
        </authorList>
    </citation>
    <scope>NUCLEOTIDE SEQUENCE [LARGE SCALE GENOMIC DNA]</scope>
    <source>
        <strain evidence="7">FinWhale-01</strain>
    </source>
</reference>
<dbReference type="Gene3D" id="3.30.1330.20">
    <property type="entry name" value="Tubulin/FtsZ, C-terminal domain"/>
    <property type="match status" value="1"/>
</dbReference>
<keyword evidence="4" id="KW-0547">Nucleotide-binding</keyword>
<dbReference type="Proteomes" id="UP000437017">
    <property type="component" value="Unassembled WGS sequence"/>
</dbReference>
<proteinExistence type="inferred from homology"/>
<name>A0A6A1Q8Y4_BALPH</name>